<dbReference type="PANTHER" id="PTHR46481:SF10">
    <property type="entry name" value="ZINC FINGER BED DOMAIN-CONTAINING PROTEIN 39"/>
    <property type="match status" value="1"/>
</dbReference>
<evidence type="ECO:0000256" key="5">
    <source>
        <dbReference type="ARBA" id="ARBA00023242"/>
    </source>
</evidence>
<protein>
    <submittedName>
        <fullName evidence="9">Uncharacterized protein LOC117647737</fullName>
    </submittedName>
</protein>
<dbReference type="InterPro" id="IPR052035">
    <property type="entry name" value="ZnF_BED_domain_contain"/>
</dbReference>
<keyword evidence="8" id="KW-1185">Reference proteome</keyword>
<dbReference type="OrthoDB" id="1607513at2759"/>
<dbReference type="AlphaFoldDB" id="A0A6P8Z5X5"/>
<dbReference type="Gene3D" id="1.10.10.1070">
    <property type="entry name" value="Zinc finger, BED domain-containing"/>
    <property type="match status" value="1"/>
</dbReference>
<dbReference type="GO" id="GO:0008270">
    <property type="term" value="F:zinc ion binding"/>
    <property type="evidence" value="ECO:0007669"/>
    <property type="project" value="UniProtKB-KW"/>
</dbReference>
<dbReference type="InterPro" id="IPR012337">
    <property type="entry name" value="RNaseH-like_sf"/>
</dbReference>
<dbReference type="SUPFAM" id="SSF53098">
    <property type="entry name" value="Ribonuclease H-like"/>
    <property type="match status" value="1"/>
</dbReference>
<dbReference type="GeneID" id="117647737"/>
<evidence type="ECO:0000256" key="3">
    <source>
        <dbReference type="ARBA" id="ARBA00022771"/>
    </source>
</evidence>
<dbReference type="InParanoid" id="A0A6P8Z5X5"/>
<evidence type="ECO:0000256" key="6">
    <source>
        <dbReference type="SAM" id="MobiDB-lite"/>
    </source>
</evidence>
<evidence type="ECO:0000256" key="2">
    <source>
        <dbReference type="ARBA" id="ARBA00022723"/>
    </source>
</evidence>
<keyword evidence="4" id="KW-0862">Zinc</keyword>
<evidence type="ECO:0000313" key="8">
    <source>
        <dbReference type="Proteomes" id="UP000515158"/>
    </source>
</evidence>
<keyword evidence="2" id="KW-0479">Metal-binding</keyword>
<proteinExistence type="predicted"/>
<evidence type="ECO:0000259" key="7">
    <source>
        <dbReference type="Pfam" id="PF05699"/>
    </source>
</evidence>
<evidence type="ECO:0000256" key="4">
    <source>
        <dbReference type="ARBA" id="ARBA00022833"/>
    </source>
</evidence>
<dbReference type="RefSeq" id="XP_034245525.1">
    <property type="nucleotide sequence ID" value="XM_034389634.1"/>
</dbReference>
<dbReference type="KEGG" id="tpal:117647737"/>
<dbReference type="GO" id="GO:0005634">
    <property type="term" value="C:nucleus"/>
    <property type="evidence" value="ECO:0007669"/>
    <property type="project" value="UniProtKB-SubCell"/>
</dbReference>
<evidence type="ECO:0000256" key="1">
    <source>
        <dbReference type="ARBA" id="ARBA00004123"/>
    </source>
</evidence>
<feature type="region of interest" description="Disordered" evidence="6">
    <location>
        <begin position="674"/>
        <end position="708"/>
    </location>
</feature>
<dbReference type="Pfam" id="PF05699">
    <property type="entry name" value="Dimer_Tnp_hAT"/>
    <property type="match status" value="1"/>
</dbReference>
<name>A0A6P8Z5X5_THRPL</name>
<keyword evidence="3" id="KW-0863">Zinc-finger</keyword>
<reference evidence="9" key="1">
    <citation type="submission" date="2025-08" db="UniProtKB">
        <authorList>
            <consortium name="RefSeq"/>
        </authorList>
    </citation>
    <scope>IDENTIFICATION</scope>
    <source>
        <tissue evidence="9">Total insect</tissue>
    </source>
</reference>
<dbReference type="PANTHER" id="PTHR46481">
    <property type="entry name" value="ZINC FINGER BED DOMAIN-CONTAINING PROTEIN 4"/>
    <property type="match status" value="1"/>
</dbReference>
<dbReference type="InterPro" id="IPR008906">
    <property type="entry name" value="HATC_C_dom"/>
</dbReference>
<sequence>MRFSDALYRILFCAGENAKEKRAAADARKIDCAAKLKSGEYVNTRVSGSSSKAWEIFARVKVAATGKDTEFVQCLNAECGLIKICSPNSGSRKSLAEHVCKPRPAPPKPGLPRNVKSNLAELLAELTGETFAPFNLCESDAFQKIVSYCLEVGHVHGADVNVEEIIPSSKTVAEKVQAKADKAREDLLQEAKPAIENGRASGTVDGWTDSQRHRKYLAHTVAYIDEEWRLQDHILSLPHCNAESVTSEVISDTLNMSKVQLDINPQSKVHYTTDDGADIVCAVRLMEQERSYCMDHCSNLIVKKAMEAKLTTIDLYGVLGGPVVDKVAEAVRIVLRCNQKEAYPLKSKLKRGPVSRSGQRVYKSSIPMLKAAKLHFPKITNVLAHLGKESVLTGVSAKDIDDIIGVVTPIEALANTKGAKNVFVACHEGKLKELTTIKTEDSPLKVAVKGHISEQLGIMPLLVLIQKLKGVVKYMKSSGLNEQLQGGTLKQEVDTRWMSVLHMINSFFPPAKSPLPVHCKIDQINGLLRDRGRESQVISDEDIVIMESIIPILSSFEKAIKEFEGEYVPTIQHVVPQFFLLKEILQPKVNDIELVKKFKALLLKQLEAKYKTNITMRHKIGMLLWPQFKTLSKLSEEEKKEVSRVQISIATFFCFKRWGTGQSVHEAVRSIMEEQKNANSEGTPAAEDEEVGAEPPDKRRRVSTSSSDDDYALLQDSVPEVEHDDELDRYLKLHPSHCKAKSKELLNWWKTKVCVLRRKLSISFLQAKDFPLLSVVAKIILATPASSASAERKFSAAGLLITSRKNALLPQTIEDLVVYHDYLIKKKKEKNNLL</sequence>
<accession>A0A6P8Z5X5</accession>
<feature type="domain" description="HAT C-terminal dimerisation" evidence="7">
    <location>
        <begin position="726"/>
        <end position="822"/>
    </location>
</feature>
<dbReference type="SUPFAM" id="SSF140996">
    <property type="entry name" value="Hermes dimerisation domain"/>
    <property type="match status" value="1"/>
</dbReference>
<organism evidence="9">
    <name type="scientific">Thrips palmi</name>
    <name type="common">Melon thrips</name>
    <dbReference type="NCBI Taxonomy" id="161013"/>
    <lineage>
        <taxon>Eukaryota</taxon>
        <taxon>Metazoa</taxon>
        <taxon>Ecdysozoa</taxon>
        <taxon>Arthropoda</taxon>
        <taxon>Hexapoda</taxon>
        <taxon>Insecta</taxon>
        <taxon>Pterygota</taxon>
        <taxon>Neoptera</taxon>
        <taxon>Paraneoptera</taxon>
        <taxon>Thysanoptera</taxon>
        <taxon>Terebrantia</taxon>
        <taxon>Thripoidea</taxon>
        <taxon>Thripidae</taxon>
        <taxon>Thrips</taxon>
    </lineage>
</organism>
<comment type="subcellular location">
    <subcellularLocation>
        <location evidence="1">Nucleus</location>
    </subcellularLocation>
</comment>
<dbReference type="Proteomes" id="UP000515158">
    <property type="component" value="Unplaced"/>
</dbReference>
<dbReference type="GO" id="GO:0046983">
    <property type="term" value="F:protein dimerization activity"/>
    <property type="evidence" value="ECO:0007669"/>
    <property type="project" value="InterPro"/>
</dbReference>
<gene>
    <name evidence="9" type="primary">LOC117647737</name>
</gene>
<evidence type="ECO:0000313" key="9">
    <source>
        <dbReference type="RefSeq" id="XP_034245525.1"/>
    </source>
</evidence>
<keyword evidence="5" id="KW-0539">Nucleus</keyword>